<protein>
    <submittedName>
        <fullName evidence="3">Uncharacterized protein</fullName>
    </submittedName>
</protein>
<evidence type="ECO:0000313" key="4">
    <source>
        <dbReference type="Proteomes" id="UP000242180"/>
    </source>
</evidence>
<feature type="compositionally biased region" description="Low complexity" evidence="2">
    <location>
        <begin position="100"/>
        <end position="123"/>
    </location>
</feature>
<accession>A0A1X2HJE0</accession>
<keyword evidence="4" id="KW-1185">Reference proteome</keyword>
<feature type="region of interest" description="Disordered" evidence="2">
    <location>
        <begin position="56"/>
        <end position="123"/>
    </location>
</feature>
<dbReference type="Proteomes" id="UP000242180">
    <property type="component" value="Unassembled WGS sequence"/>
</dbReference>
<proteinExistence type="predicted"/>
<feature type="region of interest" description="Disordered" evidence="2">
    <location>
        <begin position="142"/>
        <end position="215"/>
    </location>
</feature>
<feature type="compositionally biased region" description="Low complexity" evidence="2">
    <location>
        <begin position="195"/>
        <end position="208"/>
    </location>
</feature>
<evidence type="ECO:0000256" key="1">
    <source>
        <dbReference type="SAM" id="Coils"/>
    </source>
</evidence>
<comment type="caution">
    <text evidence="3">The sequence shown here is derived from an EMBL/GenBank/DDBJ whole genome shotgun (WGS) entry which is preliminary data.</text>
</comment>
<sequence>MEKSLSDYDQNLEELEKQREQLELVMQKMGTEWEQSGAGIGWMGVLDSVAAATTDITTSDSSSSITSPLDTLEPPKEERWHRGRRESQYQQNTYPYMGNASRSTGTATTTATDPMTMMSPSGPSPDYLRKLLNVKPDFVMQTLQTTPPPSSKSSSFGETASSSSSSSSSAMLMATPVTVSLCTASPPATPEERPSSASQHTTTHHSNTAVPITTTSSIAIAPPARSPINTTTAFSELVVSPLGGETKTKNSPLSSTSFASKLTTKPIAPSAARSPLPASSTTSATLPTTAADAAC</sequence>
<dbReference type="EMBL" id="MCGN01000003">
    <property type="protein sequence ID" value="ORY99122.1"/>
    <property type="molecule type" value="Genomic_DNA"/>
</dbReference>
<gene>
    <name evidence="3" type="ORF">BCR43DRAFT_488769</name>
</gene>
<dbReference type="STRING" id="13706.A0A1X2HJE0"/>
<feature type="compositionally biased region" description="Low complexity" evidence="2">
    <location>
        <begin position="151"/>
        <end position="169"/>
    </location>
</feature>
<evidence type="ECO:0000256" key="2">
    <source>
        <dbReference type="SAM" id="MobiDB-lite"/>
    </source>
</evidence>
<keyword evidence="1" id="KW-0175">Coiled coil</keyword>
<reference evidence="3 4" key="1">
    <citation type="submission" date="2016-07" db="EMBL/GenBank/DDBJ databases">
        <title>Pervasive Adenine N6-methylation of Active Genes in Fungi.</title>
        <authorList>
            <consortium name="DOE Joint Genome Institute"/>
            <person name="Mondo S.J."/>
            <person name="Dannebaum R.O."/>
            <person name="Kuo R.C."/>
            <person name="Labutti K."/>
            <person name="Haridas S."/>
            <person name="Kuo A."/>
            <person name="Salamov A."/>
            <person name="Ahrendt S.R."/>
            <person name="Lipzen A."/>
            <person name="Sullivan W."/>
            <person name="Andreopoulos W.B."/>
            <person name="Clum A."/>
            <person name="Lindquist E."/>
            <person name="Daum C."/>
            <person name="Ramamoorthy G.K."/>
            <person name="Gryganskyi A."/>
            <person name="Culley D."/>
            <person name="Magnuson J.K."/>
            <person name="James T.Y."/>
            <person name="O'Malley M.A."/>
            <person name="Stajich J.E."/>
            <person name="Spatafora J.W."/>
            <person name="Visel A."/>
            <person name="Grigoriev I.V."/>
        </authorList>
    </citation>
    <scope>NUCLEOTIDE SEQUENCE [LARGE SCALE GENOMIC DNA]</scope>
    <source>
        <strain evidence="3 4">NRRL 2496</strain>
    </source>
</reference>
<feature type="compositionally biased region" description="Low complexity" evidence="2">
    <location>
        <begin position="56"/>
        <end position="67"/>
    </location>
</feature>
<feature type="coiled-coil region" evidence="1">
    <location>
        <begin position="1"/>
        <end position="32"/>
    </location>
</feature>
<dbReference type="InParanoid" id="A0A1X2HJE0"/>
<feature type="region of interest" description="Disordered" evidence="2">
    <location>
        <begin position="266"/>
        <end position="295"/>
    </location>
</feature>
<evidence type="ECO:0000313" key="3">
    <source>
        <dbReference type="EMBL" id="ORY99122.1"/>
    </source>
</evidence>
<name>A0A1X2HJE0_SYNRA</name>
<dbReference type="AlphaFoldDB" id="A0A1X2HJE0"/>
<organism evidence="3 4">
    <name type="scientific">Syncephalastrum racemosum</name>
    <name type="common">Filamentous fungus</name>
    <dbReference type="NCBI Taxonomy" id="13706"/>
    <lineage>
        <taxon>Eukaryota</taxon>
        <taxon>Fungi</taxon>
        <taxon>Fungi incertae sedis</taxon>
        <taxon>Mucoromycota</taxon>
        <taxon>Mucoromycotina</taxon>
        <taxon>Mucoromycetes</taxon>
        <taxon>Mucorales</taxon>
        <taxon>Syncephalastraceae</taxon>
        <taxon>Syncephalastrum</taxon>
    </lineage>
</organism>